<evidence type="ECO:0000313" key="1">
    <source>
        <dbReference type="Ensembl" id="ENSCSAVP00000010275.1"/>
    </source>
</evidence>
<reference evidence="1" key="3">
    <citation type="submission" date="2025-09" db="UniProtKB">
        <authorList>
            <consortium name="Ensembl"/>
        </authorList>
    </citation>
    <scope>IDENTIFICATION</scope>
</reference>
<organism evidence="1 2">
    <name type="scientific">Ciona savignyi</name>
    <name type="common">Pacific transparent sea squirt</name>
    <dbReference type="NCBI Taxonomy" id="51511"/>
    <lineage>
        <taxon>Eukaryota</taxon>
        <taxon>Metazoa</taxon>
        <taxon>Chordata</taxon>
        <taxon>Tunicata</taxon>
        <taxon>Ascidiacea</taxon>
        <taxon>Phlebobranchia</taxon>
        <taxon>Cionidae</taxon>
        <taxon>Ciona</taxon>
    </lineage>
</organism>
<dbReference type="AlphaFoldDB" id="H2YY64"/>
<dbReference type="Proteomes" id="UP000007875">
    <property type="component" value="Unassembled WGS sequence"/>
</dbReference>
<sequence length="173" mass="19769">METNIGIMRISLNAENNAKIEQVMTQLDEIIAKAAKVYYSELEGFAQEKYVQNLSSATEIALRKALSTYEKSTRDFDQKWVNKKKTDLKIEIEIKRTEFESENESLKAVSELSLSLVIQEAEQKYLDKMEKALGQENCDVMQAHDVSFVAALKVFNSFDFGSNTGYEEDTKKK</sequence>
<protein>
    <submittedName>
        <fullName evidence="1">Uncharacterized protein</fullName>
    </submittedName>
</protein>
<accession>H2YY64</accession>
<dbReference type="HOGENOM" id="CLU_1551068_0_0_1"/>
<keyword evidence="2" id="KW-1185">Reference proteome</keyword>
<proteinExistence type="predicted"/>
<dbReference type="GeneTree" id="ENSGT00730000113040"/>
<dbReference type="InParanoid" id="H2YY64"/>
<dbReference type="Ensembl" id="ENSCSAVT00000010400.1">
    <property type="protein sequence ID" value="ENSCSAVP00000010275.1"/>
    <property type="gene ID" value="ENSCSAVG00000006058.1"/>
</dbReference>
<name>H2YY64_CIOSA</name>
<dbReference type="OMA" id="MVHENNA"/>
<evidence type="ECO:0000313" key="2">
    <source>
        <dbReference type="Proteomes" id="UP000007875"/>
    </source>
</evidence>
<reference evidence="2" key="1">
    <citation type="submission" date="2003-08" db="EMBL/GenBank/DDBJ databases">
        <authorList>
            <person name="Birren B."/>
            <person name="Nusbaum C."/>
            <person name="Abebe A."/>
            <person name="Abouelleil A."/>
            <person name="Adekoya E."/>
            <person name="Ait-zahra M."/>
            <person name="Allen N."/>
            <person name="Allen T."/>
            <person name="An P."/>
            <person name="Anderson M."/>
            <person name="Anderson S."/>
            <person name="Arachchi H."/>
            <person name="Armbruster J."/>
            <person name="Bachantsang P."/>
            <person name="Baldwin J."/>
            <person name="Barry A."/>
            <person name="Bayul T."/>
            <person name="Blitshsteyn B."/>
            <person name="Bloom T."/>
            <person name="Blye J."/>
            <person name="Boguslavskiy L."/>
            <person name="Borowsky M."/>
            <person name="Boukhgalter B."/>
            <person name="Brunache A."/>
            <person name="Butler J."/>
            <person name="Calixte N."/>
            <person name="Calvo S."/>
            <person name="Camarata J."/>
            <person name="Campo K."/>
            <person name="Chang J."/>
            <person name="Cheshatsang Y."/>
            <person name="Citroen M."/>
            <person name="Collymore A."/>
            <person name="Considine T."/>
            <person name="Cook A."/>
            <person name="Cooke P."/>
            <person name="Corum B."/>
            <person name="Cuomo C."/>
            <person name="David R."/>
            <person name="Dawoe T."/>
            <person name="Degray S."/>
            <person name="Dodge S."/>
            <person name="Dooley K."/>
            <person name="Dorje P."/>
            <person name="Dorjee K."/>
            <person name="Dorris L."/>
            <person name="Duffey N."/>
            <person name="Dupes A."/>
            <person name="Elkins T."/>
            <person name="Engels R."/>
            <person name="Erickson J."/>
            <person name="Farina A."/>
            <person name="Faro S."/>
            <person name="Ferreira P."/>
            <person name="Fischer H."/>
            <person name="Fitzgerald M."/>
            <person name="Foley K."/>
            <person name="Gage D."/>
            <person name="Galagan J."/>
            <person name="Gearin G."/>
            <person name="Gnerre S."/>
            <person name="Gnirke A."/>
            <person name="Goyette A."/>
            <person name="Graham J."/>
            <person name="Grandbois E."/>
            <person name="Gyaltsen K."/>
            <person name="Hafez N."/>
            <person name="Hagopian D."/>
            <person name="Hagos B."/>
            <person name="Hall J."/>
            <person name="Hatcher B."/>
            <person name="Heller A."/>
            <person name="Higgins H."/>
            <person name="Honan T."/>
            <person name="Horn A."/>
            <person name="Houde N."/>
            <person name="Hughes L."/>
            <person name="Hulme W."/>
            <person name="Husby E."/>
            <person name="Iliev I."/>
            <person name="Jaffe D."/>
            <person name="Jones C."/>
            <person name="Kamal M."/>
            <person name="Kamat A."/>
            <person name="Kamvysselis M."/>
            <person name="Karlsson E."/>
            <person name="Kells C."/>
            <person name="Kieu A."/>
            <person name="Kisner P."/>
            <person name="Kodira C."/>
            <person name="Kulbokas E."/>
            <person name="Labutti K."/>
            <person name="Lama D."/>
            <person name="Landers T."/>
            <person name="Leger J."/>
            <person name="Levine S."/>
            <person name="Lewis D."/>
            <person name="Lewis T."/>
            <person name="Lindblad-toh K."/>
            <person name="Liu X."/>
            <person name="Lokyitsang T."/>
            <person name="Lokyitsang Y."/>
            <person name="Lucien O."/>
            <person name="Lui A."/>
            <person name="Ma L.J."/>
            <person name="Mabbitt R."/>
            <person name="Macdonald J."/>
            <person name="Maclean C."/>
            <person name="Major J."/>
            <person name="Manning J."/>
            <person name="Marabella R."/>
            <person name="Maru K."/>
            <person name="Matthews C."/>
            <person name="Mauceli E."/>
            <person name="Mccarthy M."/>
            <person name="Mcdonough S."/>
            <person name="Mcghee T."/>
            <person name="Meldrim J."/>
            <person name="Meneus L."/>
            <person name="Mesirov J."/>
            <person name="Mihalev A."/>
            <person name="Mihova T."/>
            <person name="Mikkelsen T."/>
            <person name="Mlenga V."/>
            <person name="Moru K."/>
            <person name="Mozes J."/>
            <person name="Mulrain L."/>
            <person name="Munson G."/>
            <person name="Naylor J."/>
            <person name="Newes C."/>
            <person name="Nguyen C."/>
            <person name="Nguyen N."/>
            <person name="Nguyen T."/>
            <person name="Nicol R."/>
            <person name="Nielsen C."/>
            <person name="Nizzari M."/>
            <person name="Norbu C."/>
            <person name="Norbu N."/>
            <person name="O'donnell P."/>
            <person name="Okoawo O."/>
            <person name="O'leary S."/>
            <person name="Omotosho B."/>
            <person name="O'neill K."/>
            <person name="Osman S."/>
            <person name="Parker S."/>
            <person name="Perrin D."/>
            <person name="Phunkhang P."/>
            <person name="Piqani B."/>
            <person name="Purcell S."/>
            <person name="Rachupka T."/>
            <person name="Ramasamy U."/>
            <person name="Rameau R."/>
            <person name="Ray V."/>
            <person name="Raymond C."/>
            <person name="Retta R."/>
            <person name="Richardson S."/>
            <person name="Rise C."/>
            <person name="Rodriguez J."/>
            <person name="Rogers J."/>
            <person name="Rogov P."/>
            <person name="Rutman M."/>
            <person name="Schupbach R."/>
            <person name="Seaman C."/>
            <person name="Settipalli S."/>
            <person name="Sharpe T."/>
            <person name="Sheridan J."/>
            <person name="Sherpa N."/>
            <person name="Shi J."/>
            <person name="Smirnov S."/>
            <person name="Smith C."/>
            <person name="Sougnez C."/>
            <person name="Spencer B."/>
            <person name="Stalker J."/>
            <person name="Stange-thomann N."/>
            <person name="Stavropoulos S."/>
            <person name="Stetson K."/>
            <person name="Stone C."/>
            <person name="Stone S."/>
            <person name="Stubbs M."/>
            <person name="Talamas J."/>
            <person name="Tchuinga P."/>
            <person name="Tenzing P."/>
            <person name="Tesfaye S."/>
            <person name="Theodore J."/>
            <person name="Thoulutsang Y."/>
            <person name="Topham K."/>
            <person name="Towey S."/>
            <person name="Tsamla T."/>
            <person name="Tsomo N."/>
            <person name="Vallee D."/>
            <person name="Vassiliev H."/>
            <person name="Venkataraman V."/>
            <person name="Vinson J."/>
            <person name="Vo A."/>
            <person name="Wade C."/>
            <person name="Wang S."/>
            <person name="Wangchuk T."/>
            <person name="Wangdi T."/>
            <person name="Whittaker C."/>
            <person name="Wilkinson J."/>
            <person name="Wu Y."/>
            <person name="Wyman D."/>
            <person name="Yadav S."/>
            <person name="Yang S."/>
            <person name="Yang X."/>
            <person name="Yeager S."/>
            <person name="Yee E."/>
            <person name="Young G."/>
            <person name="Zainoun J."/>
            <person name="Zembeck L."/>
            <person name="Zimmer A."/>
            <person name="Zody M."/>
            <person name="Lander E."/>
        </authorList>
    </citation>
    <scope>NUCLEOTIDE SEQUENCE [LARGE SCALE GENOMIC DNA]</scope>
</reference>
<reference evidence="1" key="2">
    <citation type="submission" date="2025-08" db="UniProtKB">
        <authorList>
            <consortium name="Ensembl"/>
        </authorList>
    </citation>
    <scope>IDENTIFICATION</scope>
</reference>